<feature type="domain" description="Dipeptidyl peptidase 8 /9 ,N-terminal" evidence="8">
    <location>
        <begin position="34"/>
        <end position="147"/>
    </location>
</feature>
<dbReference type="InterPro" id="IPR002469">
    <property type="entry name" value="Peptidase_S9B_N"/>
</dbReference>
<dbReference type="PANTHER" id="PTHR11731">
    <property type="entry name" value="PROTEASE FAMILY S9B,C DIPEPTIDYL-PEPTIDASE IV-RELATED"/>
    <property type="match status" value="1"/>
</dbReference>
<evidence type="ECO:0000256" key="1">
    <source>
        <dbReference type="ARBA" id="ARBA00010036"/>
    </source>
</evidence>
<comment type="similarity">
    <text evidence="1">Belongs to the peptidase S9B family. DPPIV subfamily.</text>
</comment>
<reference evidence="9 10" key="1">
    <citation type="submission" date="2024-02" db="EMBL/GenBank/DDBJ databases">
        <authorList>
            <person name="Daric V."/>
            <person name="Darras S."/>
        </authorList>
    </citation>
    <scope>NUCLEOTIDE SEQUENCE [LARGE SCALE GENOMIC DNA]</scope>
</reference>
<dbReference type="Gene3D" id="2.140.10.30">
    <property type="entry name" value="Dipeptidylpeptidase IV, N-terminal domain"/>
    <property type="match status" value="1"/>
</dbReference>
<keyword evidence="3" id="KW-0378">Hydrolase</keyword>
<evidence type="ECO:0000256" key="2">
    <source>
        <dbReference type="ARBA" id="ARBA00022670"/>
    </source>
</evidence>
<keyword evidence="10" id="KW-1185">Reference proteome</keyword>
<evidence type="ECO:0008006" key="11">
    <source>
        <dbReference type="Google" id="ProtNLM"/>
    </source>
</evidence>
<name>A0ABP0GT71_CLALP</name>
<dbReference type="InterPro" id="IPR050278">
    <property type="entry name" value="Serine_Prot_S9B/DPPIV"/>
</dbReference>
<evidence type="ECO:0000256" key="4">
    <source>
        <dbReference type="ARBA" id="ARBA00022825"/>
    </source>
</evidence>
<dbReference type="InterPro" id="IPR001375">
    <property type="entry name" value="Peptidase_S9_cat"/>
</dbReference>
<dbReference type="SUPFAM" id="SSF82171">
    <property type="entry name" value="DPP6 N-terminal domain-like"/>
    <property type="match status" value="1"/>
</dbReference>
<evidence type="ECO:0000259" key="6">
    <source>
        <dbReference type="Pfam" id="PF00326"/>
    </source>
</evidence>
<gene>
    <name evidence="9" type="ORF">CVLEPA_LOCUS28255</name>
</gene>
<dbReference type="Pfam" id="PF00930">
    <property type="entry name" value="DPPIV_N"/>
    <property type="match status" value="1"/>
</dbReference>
<dbReference type="Proteomes" id="UP001642483">
    <property type="component" value="Unassembled WGS sequence"/>
</dbReference>
<evidence type="ECO:0000313" key="9">
    <source>
        <dbReference type="EMBL" id="CAK8694929.1"/>
    </source>
</evidence>
<keyword evidence="2" id="KW-0645">Protease</keyword>
<feature type="compositionally biased region" description="Polar residues" evidence="5">
    <location>
        <begin position="19"/>
        <end position="35"/>
    </location>
</feature>
<organism evidence="9 10">
    <name type="scientific">Clavelina lepadiformis</name>
    <name type="common">Light-bulb sea squirt</name>
    <name type="synonym">Ascidia lepadiformis</name>
    <dbReference type="NCBI Taxonomy" id="159417"/>
    <lineage>
        <taxon>Eukaryota</taxon>
        <taxon>Metazoa</taxon>
        <taxon>Chordata</taxon>
        <taxon>Tunicata</taxon>
        <taxon>Ascidiacea</taxon>
        <taxon>Aplousobranchia</taxon>
        <taxon>Clavelinidae</taxon>
        <taxon>Clavelina</taxon>
    </lineage>
</organism>
<evidence type="ECO:0000259" key="7">
    <source>
        <dbReference type="Pfam" id="PF00930"/>
    </source>
</evidence>
<evidence type="ECO:0000256" key="5">
    <source>
        <dbReference type="SAM" id="MobiDB-lite"/>
    </source>
</evidence>
<comment type="caution">
    <text evidence="9">The sequence shown here is derived from an EMBL/GenBank/DDBJ whole genome shotgun (WGS) entry which is preliminary data.</text>
</comment>
<feature type="compositionally biased region" description="Polar residues" evidence="5">
    <location>
        <begin position="1"/>
        <end position="12"/>
    </location>
</feature>
<dbReference type="Pfam" id="PF00326">
    <property type="entry name" value="Peptidase_S9"/>
    <property type="match status" value="1"/>
</dbReference>
<feature type="domain" description="Dipeptidylpeptidase IV N-terminal" evidence="7">
    <location>
        <begin position="166"/>
        <end position="589"/>
    </location>
</feature>
<proteinExistence type="inferred from homology"/>
<protein>
    <recommendedName>
        <fullName evidence="11">Dipeptidyl peptidase 9</fullName>
    </recommendedName>
</protein>
<evidence type="ECO:0000259" key="8">
    <source>
        <dbReference type="Pfam" id="PF19520"/>
    </source>
</evidence>
<dbReference type="EMBL" id="CAWYQH010000141">
    <property type="protein sequence ID" value="CAK8694929.1"/>
    <property type="molecule type" value="Genomic_DNA"/>
</dbReference>
<dbReference type="InterPro" id="IPR045785">
    <property type="entry name" value="Dpp_8/9_N"/>
</dbReference>
<dbReference type="Gene3D" id="3.40.50.1820">
    <property type="entry name" value="alpha/beta hydrolase"/>
    <property type="match status" value="1"/>
</dbReference>
<feature type="region of interest" description="Disordered" evidence="5">
    <location>
        <begin position="1"/>
        <end position="35"/>
    </location>
</feature>
<keyword evidence="4" id="KW-0720">Serine protease</keyword>
<feature type="domain" description="Peptidase S9 prolyl oligopeptidase catalytic" evidence="6">
    <location>
        <begin position="677"/>
        <end position="878"/>
    </location>
</feature>
<dbReference type="SUPFAM" id="SSF53474">
    <property type="entry name" value="alpha/beta-Hydrolases"/>
    <property type="match status" value="1"/>
</dbReference>
<dbReference type="PANTHER" id="PTHR11731:SF193">
    <property type="entry name" value="DIPEPTIDYL PEPTIDASE 9"/>
    <property type="match status" value="1"/>
</dbReference>
<evidence type="ECO:0000313" key="10">
    <source>
        <dbReference type="Proteomes" id="UP001642483"/>
    </source>
</evidence>
<accession>A0ABP0GT71</accession>
<dbReference type="Pfam" id="PF19520">
    <property type="entry name" value="Dpp_8_9_N"/>
    <property type="match status" value="1"/>
</dbReference>
<evidence type="ECO:0000256" key="3">
    <source>
        <dbReference type="ARBA" id="ARBA00022801"/>
    </source>
</evidence>
<sequence>MASLQFDNQGSNLMDVKDTNSAANNTSTSITLNNQRSSWQDLRRSVRTSRKLHAQFANKIPHNFTFVPRSNGEGESISGNESRVLFLGVLQGQRENTLLYIDVPTMHSPEFLDKPVEWKSALTYFQASSHSEKYSKEEELLRERKRLSVHGITSYQVSTDNSRVLFPAAGSLFVVDLDQIGRFDGVEPTEILSQCKGSRMDPKMSPENPKVVAFIHENDIWVTHTESHMEKRLTYSHKACKNSIDDTFSSGIASYIVQEEFDRYTGYWWQPNNPPDKHRILYELVDESDVEVLHITNPLAQPGIDSYRYPKAGTPNAKVSLRLLDFSTTKDGQICDVVTWKLSESLHDMFPWMEYIVRIDWLPSGKGIWAQLLDRLQQKSIIVYIPLSQFDRVVPSNTPDDTISCRNGNDVEMSAVDDCGSSSTLHSSSISQNSVKILYEETSSVWINVHDTFYFFQNNPIDEVNFIWASEQTGHRHLYLINCYLKRANCSKRLSTGDLVAGESKYCLNTVTPLTSGDWEVLEQTDSLWVDESNQQMYFMALKDTPLESHLYQASYANPGSTVRLTHSCSSHNVAMSKNCQQFITVSSSINELYTVKVYNLSPRPIAVVNMMEPSISPEYVPPELFSFTNSSGDLIHGIYYKPRDIIPEKKYPTVLFVYGGPHVQLVSNSFKGLRYQRLYTLSSLGYVVIAIDGRGSTHRGLQFEGHLKHKMGQIEINDQVEGILSLAKKVDFIDLDRVAIHGWSYGGYLSLMGLAQRPDIFKVAVAGAPVVCWEHYDTGYTERYMGTPQSNPDGYFDGSVLNCLNKFPNEPNRLLIVHGLIDENVHFVHTAHLVNAFVKHCKPYQLQIYPGERHGIRSPDSNEHFEVVVISFLQQYL</sequence>
<dbReference type="InterPro" id="IPR029058">
    <property type="entry name" value="AB_hydrolase_fold"/>
</dbReference>